<feature type="compositionally biased region" description="Basic and acidic residues" evidence="1">
    <location>
        <begin position="105"/>
        <end position="116"/>
    </location>
</feature>
<proteinExistence type="predicted"/>
<keyword evidence="3" id="KW-1185">Reference proteome</keyword>
<dbReference type="RefSeq" id="WP_114447519.1">
    <property type="nucleotide sequence ID" value="NZ_QPHM01000001.1"/>
</dbReference>
<dbReference type="GO" id="GO:0016301">
    <property type="term" value="F:kinase activity"/>
    <property type="evidence" value="ECO:0007669"/>
    <property type="project" value="UniProtKB-KW"/>
</dbReference>
<evidence type="ECO:0000313" key="3">
    <source>
        <dbReference type="Proteomes" id="UP000252189"/>
    </source>
</evidence>
<dbReference type="SUPFAM" id="SSF55874">
    <property type="entry name" value="ATPase domain of HSP90 chaperone/DNA topoisomerase II/histidine kinase"/>
    <property type="match status" value="1"/>
</dbReference>
<sequence length="116" mass="11852">MSEVETADLAIRADPAQLRHRLENLLGSALRHGGVGATDGGFYVADGGPGIRKMDRDAVFDSGYSTATGGRASASSSSSTSSTPTAGRSRSPGAGRVGTRFDITGVERESRAPAPN</sequence>
<dbReference type="Proteomes" id="UP000252189">
    <property type="component" value="Unassembled WGS sequence"/>
</dbReference>
<organism evidence="2 3">
    <name type="scientific">Haloplanus salinus</name>
    <dbReference type="NCBI Taxonomy" id="1126245"/>
    <lineage>
        <taxon>Archaea</taxon>
        <taxon>Methanobacteriati</taxon>
        <taxon>Methanobacteriota</taxon>
        <taxon>Stenosarchaea group</taxon>
        <taxon>Halobacteria</taxon>
        <taxon>Halobacteriales</taxon>
        <taxon>Haloferacaceae</taxon>
        <taxon>Haloplanus</taxon>
    </lineage>
</organism>
<dbReference type="AlphaFoldDB" id="A0A368N8R1"/>
<keyword evidence="2" id="KW-0418">Kinase</keyword>
<accession>A0A368N8R1</accession>
<dbReference type="Gene3D" id="3.30.565.10">
    <property type="entry name" value="Histidine kinase-like ATPase, C-terminal domain"/>
    <property type="match status" value="1"/>
</dbReference>
<evidence type="ECO:0000313" key="2">
    <source>
        <dbReference type="EMBL" id="RCU45965.1"/>
    </source>
</evidence>
<protein>
    <submittedName>
        <fullName evidence="2">Sensor histidine kinase</fullName>
    </submittedName>
</protein>
<dbReference type="EMBL" id="QPHM01000001">
    <property type="protein sequence ID" value="RCU45965.1"/>
    <property type="molecule type" value="Genomic_DNA"/>
</dbReference>
<dbReference type="InterPro" id="IPR036890">
    <property type="entry name" value="HATPase_C_sf"/>
</dbReference>
<comment type="caution">
    <text evidence="2">The sequence shown here is derived from an EMBL/GenBank/DDBJ whole genome shotgun (WGS) entry which is preliminary data.</text>
</comment>
<gene>
    <name evidence="2" type="ORF">DU504_00780</name>
</gene>
<evidence type="ECO:0000256" key="1">
    <source>
        <dbReference type="SAM" id="MobiDB-lite"/>
    </source>
</evidence>
<keyword evidence="2" id="KW-0808">Transferase</keyword>
<dbReference type="OrthoDB" id="8127at2157"/>
<name>A0A368N8R1_9EURY</name>
<feature type="compositionally biased region" description="Low complexity" evidence="1">
    <location>
        <begin position="62"/>
        <end position="91"/>
    </location>
</feature>
<feature type="region of interest" description="Disordered" evidence="1">
    <location>
        <begin position="61"/>
        <end position="116"/>
    </location>
</feature>
<reference evidence="2 3" key="1">
    <citation type="submission" date="2018-07" db="EMBL/GenBank/DDBJ databases">
        <title>Genome sequences of Haloplanus salinus JCM 18368T.</title>
        <authorList>
            <person name="Kim Y.B."/>
            <person name="Roh S.W."/>
        </authorList>
    </citation>
    <scope>NUCLEOTIDE SEQUENCE [LARGE SCALE GENOMIC DNA]</scope>
    <source>
        <strain evidence="2 3">JCM 18368</strain>
    </source>
</reference>